<feature type="region of interest" description="Disordered" evidence="1">
    <location>
        <begin position="1"/>
        <end position="27"/>
    </location>
</feature>
<accession>A0AA42L1Y8</accession>
<reference evidence="2" key="1">
    <citation type="submission" date="2022-09" db="EMBL/GenBank/DDBJ databases">
        <title>Intensive care unit water sources are persistently colonized with multi-drug resistant bacteria and are the site of extensive horizontal gene transfer of antibiotic resistance genes.</title>
        <authorList>
            <person name="Diorio-Toth L."/>
        </authorList>
    </citation>
    <scope>NUCLEOTIDE SEQUENCE</scope>
    <source>
        <strain evidence="2">GD04130</strain>
    </source>
</reference>
<sequence>MSVLLGNDAEQVHTLSQSAPARRGTGARRAPLAASLVHGAGHAVHKWCAFHDMGAFVGDFQSFGAKNIHSQTGTPLAELCLFRLVYKDVFKCGPSVTALV</sequence>
<dbReference type="Proteomes" id="UP001158297">
    <property type="component" value="Unassembled WGS sequence"/>
</dbReference>
<evidence type="ECO:0000313" key="3">
    <source>
        <dbReference type="Proteomes" id="UP001158297"/>
    </source>
</evidence>
<organism evidence="2 3">
    <name type="scientific">Comamonas aquatica</name>
    <dbReference type="NCBI Taxonomy" id="225991"/>
    <lineage>
        <taxon>Bacteria</taxon>
        <taxon>Pseudomonadati</taxon>
        <taxon>Pseudomonadota</taxon>
        <taxon>Betaproteobacteria</taxon>
        <taxon>Burkholderiales</taxon>
        <taxon>Comamonadaceae</taxon>
        <taxon>Comamonas</taxon>
    </lineage>
</organism>
<evidence type="ECO:0000256" key="1">
    <source>
        <dbReference type="SAM" id="MobiDB-lite"/>
    </source>
</evidence>
<evidence type="ECO:0000313" key="2">
    <source>
        <dbReference type="EMBL" id="MDH0361985.1"/>
    </source>
</evidence>
<gene>
    <name evidence="2" type="ORF">N7330_02780</name>
</gene>
<protein>
    <submittedName>
        <fullName evidence="2">Uncharacterized protein</fullName>
    </submittedName>
</protein>
<dbReference type="AlphaFoldDB" id="A0AA42L1Y8"/>
<comment type="caution">
    <text evidence="2">The sequence shown here is derived from an EMBL/GenBank/DDBJ whole genome shotgun (WGS) entry which is preliminary data.</text>
</comment>
<name>A0AA42L1Y8_9BURK</name>
<dbReference type="RefSeq" id="WP_279848314.1">
    <property type="nucleotide sequence ID" value="NZ_CAURON010000059.1"/>
</dbReference>
<proteinExistence type="predicted"/>
<dbReference type="EMBL" id="JAODZU010000002">
    <property type="protein sequence ID" value="MDH0361985.1"/>
    <property type="molecule type" value="Genomic_DNA"/>
</dbReference>